<proteinExistence type="predicted"/>
<organism evidence="2 3">
    <name type="scientific">Aspergillus steynii IBT 23096</name>
    <dbReference type="NCBI Taxonomy" id="1392250"/>
    <lineage>
        <taxon>Eukaryota</taxon>
        <taxon>Fungi</taxon>
        <taxon>Dikarya</taxon>
        <taxon>Ascomycota</taxon>
        <taxon>Pezizomycotina</taxon>
        <taxon>Eurotiomycetes</taxon>
        <taxon>Eurotiomycetidae</taxon>
        <taxon>Eurotiales</taxon>
        <taxon>Aspergillaceae</taxon>
        <taxon>Aspergillus</taxon>
        <taxon>Aspergillus subgen. Circumdati</taxon>
    </lineage>
</organism>
<evidence type="ECO:0000259" key="1">
    <source>
        <dbReference type="Pfam" id="PF24968"/>
    </source>
</evidence>
<dbReference type="RefSeq" id="XP_024704123.1">
    <property type="nucleotide sequence ID" value="XM_024847675.1"/>
</dbReference>
<sequence>MAPKLPPQTVQTDASPVVHVRLVVHTLGPASPNTSDNHWSIYLIHPNGVSSTRINMRAEFDDPHEILEWTKHDYIHTTSAIACWDIPVSAGITVASIARLVYGLGRDRYTMSGGGSGCRWWVYTIVHDLARERYVNQDAPSQIWPHLLYLYHTQKERRQLHMIQGEFY</sequence>
<dbReference type="AlphaFoldDB" id="A0A2I2G7H6"/>
<dbReference type="OrthoDB" id="3527137at2759"/>
<dbReference type="InterPro" id="IPR056672">
    <property type="entry name" value="DUF7770"/>
</dbReference>
<protein>
    <recommendedName>
        <fullName evidence="1">DUF7770 domain-containing protein</fullName>
    </recommendedName>
</protein>
<reference evidence="2 3" key="1">
    <citation type="submission" date="2016-12" db="EMBL/GenBank/DDBJ databases">
        <title>The genomes of Aspergillus section Nigri reveals drivers in fungal speciation.</title>
        <authorList>
            <consortium name="DOE Joint Genome Institute"/>
            <person name="Vesth T.C."/>
            <person name="Nybo J."/>
            <person name="Theobald S."/>
            <person name="Brandl J."/>
            <person name="Frisvad J.C."/>
            <person name="Nielsen K.F."/>
            <person name="Lyhne E.K."/>
            <person name="Kogle M.E."/>
            <person name="Kuo A."/>
            <person name="Riley R."/>
            <person name="Clum A."/>
            <person name="Nolan M."/>
            <person name="Lipzen A."/>
            <person name="Salamov A."/>
            <person name="Henrissat B."/>
            <person name="Wiebenga A."/>
            <person name="De Vries R.P."/>
            <person name="Grigoriev I.V."/>
            <person name="Mortensen U.H."/>
            <person name="Andersen M.R."/>
            <person name="Baker S.E."/>
        </authorList>
    </citation>
    <scope>NUCLEOTIDE SEQUENCE [LARGE SCALE GENOMIC DNA]</scope>
    <source>
        <strain evidence="2 3">IBT 23096</strain>
    </source>
</reference>
<keyword evidence="3" id="KW-1185">Reference proteome</keyword>
<dbReference type="STRING" id="1392250.A0A2I2G7H6"/>
<gene>
    <name evidence="2" type="ORF">P170DRAFT_425829</name>
</gene>
<comment type="caution">
    <text evidence="2">The sequence shown here is derived from an EMBL/GenBank/DDBJ whole genome shotgun (WGS) entry which is preliminary data.</text>
</comment>
<evidence type="ECO:0000313" key="3">
    <source>
        <dbReference type="Proteomes" id="UP000234275"/>
    </source>
</evidence>
<dbReference type="EMBL" id="MSFO01000004">
    <property type="protein sequence ID" value="PLB48821.1"/>
    <property type="molecule type" value="Genomic_DNA"/>
</dbReference>
<dbReference type="VEuPathDB" id="FungiDB:P170DRAFT_425829"/>
<accession>A0A2I2G7H6</accession>
<dbReference type="GeneID" id="36555374"/>
<name>A0A2I2G7H6_9EURO</name>
<dbReference type="Pfam" id="PF24968">
    <property type="entry name" value="DUF7770"/>
    <property type="match status" value="1"/>
</dbReference>
<evidence type="ECO:0000313" key="2">
    <source>
        <dbReference type="EMBL" id="PLB48821.1"/>
    </source>
</evidence>
<feature type="domain" description="DUF7770" evidence="1">
    <location>
        <begin position="20"/>
        <end position="168"/>
    </location>
</feature>
<dbReference type="Proteomes" id="UP000234275">
    <property type="component" value="Unassembled WGS sequence"/>
</dbReference>